<dbReference type="Pfam" id="PF12706">
    <property type="entry name" value="Lactamase_B_2"/>
    <property type="match status" value="1"/>
</dbReference>
<keyword evidence="1" id="KW-0812">Transmembrane</keyword>
<sequence length="368" mass="41656">MKFTRRTFIVFSSFITLAVIGTIIFMRQKFFGKNPSGERLKKILKSAHYKNDSFQNLSPTSVTLEDASYLKMMREFFSKPKDVKPSTPLPSVKTDLKNLSADKPTIVWFGHSTYFIKSKNVTIMIDPVMSGSVSPFGSFGKAFAGADIYKVDDLPEIDILFLSHDHYDHLDYQTVVQLIPKVKQFCVSLGVGSHLEYWGVEPSKIVEFDWWDKHKVSDDIEIVAAPARHFSGRSLARGKTLWSAFILSIHGYKLFLGGDSGYDTHFKEIGDKYGPFDIAMLENGQYGKEWPYIHMFPEQTAQAALDLGAKLLLPVHWGKFVLANHSWNEPIQRLVVAAEKSQLPITTPMIGEPVVIGEKNPDKVWWNA</sequence>
<dbReference type="PIRSF" id="PIRSF038896">
    <property type="entry name" value="NAPE-PLD"/>
    <property type="match status" value="1"/>
</dbReference>
<dbReference type="SUPFAM" id="SSF56281">
    <property type="entry name" value="Metallo-hydrolase/oxidoreductase"/>
    <property type="match status" value="1"/>
</dbReference>
<gene>
    <name evidence="3" type="ORF">EWM59_15060</name>
</gene>
<dbReference type="GO" id="GO:0008270">
    <property type="term" value="F:zinc ion binding"/>
    <property type="evidence" value="ECO:0007669"/>
    <property type="project" value="InterPro"/>
</dbReference>
<keyword evidence="1" id="KW-0472">Membrane</keyword>
<evidence type="ECO:0000313" key="4">
    <source>
        <dbReference type="Proteomes" id="UP000293162"/>
    </source>
</evidence>
<dbReference type="GO" id="GO:0070290">
    <property type="term" value="F:N-acylphosphatidylethanolamine-specific phospholipase D activity"/>
    <property type="evidence" value="ECO:0007669"/>
    <property type="project" value="InterPro"/>
</dbReference>
<evidence type="ECO:0000313" key="3">
    <source>
        <dbReference type="EMBL" id="RYU94826.1"/>
    </source>
</evidence>
<dbReference type="InterPro" id="IPR036866">
    <property type="entry name" value="RibonucZ/Hydroxyglut_hydro"/>
</dbReference>
<dbReference type="OrthoDB" id="9805728at2"/>
<proteinExistence type="predicted"/>
<feature type="domain" description="Metallo-beta-lactamase" evidence="2">
    <location>
        <begin position="123"/>
        <end position="317"/>
    </location>
</feature>
<dbReference type="GO" id="GO:0005737">
    <property type="term" value="C:cytoplasm"/>
    <property type="evidence" value="ECO:0007669"/>
    <property type="project" value="TreeGrafter"/>
</dbReference>
<dbReference type="PANTHER" id="PTHR15032:SF4">
    <property type="entry name" value="N-ACYL-PHOSPHATIDYLETHANOLAMINE-HYDROLYZING PHOSPHOLIPASE D"/>
    <property type="match status" value="1"/>
</dbReference>
<keyword evidence="1" id="KW-1133">Transmembrane helix</keyword>
<feature type="transmembrane region" description="Helical" evidence="1">
    <location>
        <begin position="7"/>
        <end position="26"/>
    </location>
</feature>
<dbReference type="Gene3D" id="3.60.15.10">
    <property type="entry name" value="Ribonuclease Z/Hydroxyacylglutathione hydrolase-like"/>
    <property type="match status" value="1"/>
</dbReference>
<dbReference type="PANTHER" id="PTHR15032">
    <property type="entry name" value="N-ACYL-PHOSPHATIDYLETHANOLAMINE-HYDROLYZING PHOSPHOLIPASE D"/>
    <property type="match status" value="1"/>
</dbReference>
<name>A0A4Q5LY53_9BACT</name>
<dbReference type="InterPro" id="IPR001279">
    <property type="entry name" value="Metallo-B-lactamas"/>
</dbReference>
<dbReference type="InterPro" id="IPR024884">
    <property type="entry name" value="NAPE-PLD"/>
</dbReference>
<protein>
    <submittedName>
        <fullName evidence="3">MBL fold metallo-hydrolase</fullName>
    </submittedName>
</protein>
<comment type="caution">
    <text evidence="3">The sequence shown here is derived from an EMBL/GenBank/DDBJ whole genome shotgun (WGS) entry which is preliminary data.</text>
</comment>
<dbReference type="EMBL" id="SEWF01000021">
    <property type="protein sequence ID" value="RYU94826.1"/>
    <property type="molecule type" value="Genomic_DNA"/>
</dbReference>
<reference evidence="3 4" key="1">
    <citation type="submission" date="2019-02" db="EMBL/GenBank/DDBJ databases">
        <title>Bacterial novel species Emticicia sp. 17J42-9 isolated from soil.</title>
        <authorList>
            <person name="Jung H.-Y."/>
        </authorList>
    </citation>
    <scope>NUCLEOTIDE SEQUENCE [LARGE SCALE GENOMIC DNA]</scope>
    <source>
        <strain evidence="3 4">17J42-9</strain>
    </source>
</reference>
<keyword evidence="3" id="KW-0378">Hydrolase</keyword>
<keyword evidence="4" id="KW-1185">Reference proteome</keyword>
<dbReference type="AlphaFoldDB" id="A0A4Q5LY53"/>
<evidence type="ECO:0000256" key="1">
    <source>
        <dbReference type="SAM" id="Phobius"/>
    </source>
</evidence>
<organism evidence="3 4">
    <name type="scientific">Emticicia agri</name>
    <dbReference type="NCBI Taxonomy" id="2492393"/>
    <lineage>
        <taxon>Bacteria</taxon>
        <taxon>Pseudomonadati</taxon>
        <taxon>Bacteroidota</taxon>
        <taxon>Cytophagia</taxon>
        <taxon>Cytophagales</taxon>
        <taxon>Leadbetterellaceae</taxon>
        <taxon>Emticicia</taxon>
    </lineage>
</organism>
<dbReference type="RefSeq" id="WP_130021987.1">
    <property type="nucleotide sequence ID" value="NZ_SEWF01000021.1"/>
</dbReference>
<evidence type="ECO:0000259" key="2">
    <source>
        <dbReference type="Pfam" id="PF12706"/>
    </source>
</evidence>
<dbReference type="Proteomes" id="UP000293162">
    <property type="component" value="Unassembled WGS sequence"/>
</dbReference>
<accession>A0A4Q5LY53</accession>